<evidence type="ECO:0000313" key="2">
    <source>
        <dbReference type="EMBL" id="KAF7315367.1"/>
    </source>
</evidence>
<evidence type="ECO:0000313" key="3">
    <source>
        <dbReference type="Proteomes" id="UP000636479"/>
    </source>
</evidence>
<dbReference type="AlphaFoldDB" id="A0A8H6TEM5"/>
<feature type="compositionally biased region" description="Pro residues" evidence="1">
    <location>
        <begin position="159"/>
        <end position="168"/>
    </location>
</feature>
<keyword evidence="3" id="KW-1185">Reference proteome</keyword>
<dbReference type="Gene3D" id="1.10.10.2670">
    <property type="entry name" value="E3 ubiquitin-protein ligase"/>
    <property type="match status" value="1"/>
</dbReference>
<dbReference type="Proteomes" id="UP000636479">
    <property type="component" value="Unassembled WGS sequence"/>
</dbReference>
<comment type="caution">
    <text evidence="2">The sequence shown here is derived from an EMBL/GenBank/DDBJ whole genome shotgun (WGS) entry which is preliminary data.</text>
</comment>
<evidence type="ECO:0000256" key="1">
    <source>
        <dbReference type="SAM" id="MobiDB-lite"/>
    </source>
</evidence>
<dbReference type="GeneID" id="59339996"/>
<dbReference type="OrthoDB" id="2587563at2759"/>
<feature type="compositionally biased region" description="Basic and acidic residues" evidence="1">
    <location>
        <begin position="367"/>
        <end position="386"/>
    </location>
</feature>
<dbReference type="InterPro" id="IPR042065">
    <property type="entry name" value="E3_ELL-like"/>
</dbReference>
<gene>
    <name evidence="2" type="ORF">MIND_00051300</name>
</gene>
<feature type="region of interest" description="Disordered" evidence="1">
    <location>
        <begin position="112"/>
        <end position="168"/>
    </location>
</feature>
<proteinExistence type="predicted"/>
<dbReference type="EMBL" id="JACAZF010000001">
    <property type="protein sequence ID" value="KAF7315367.1"/>
    <property type="molecule type" value="Genomic_DNA"/>
</dbReference>
<evidence type="ECO:0008006" key="4">
    <source>
        <dbReference type="Google" id="ProtNLM"/>
    </source>
</evidence>
<dbReference type="RefSeq" id="XP_037225390.1">
    <property type="nucleotide sequence ID" value="XM_037357480.1"/>
</dbReference>
<reference evidence="2" key="1">
    <citation type="submission" date="2020-05" db="EMBL/GenBank/DDBJ databases">
        <title>Mycena genomes resolve the evolution of fungal bioluminescence.</title>
        <authorList>
            <person name="Tsai I.J."/>
        </authorList>
    </citation>
    <scope>NUCLEOTIDE SEQUENCE</scope>
    <source>
        <strain evidence="2">171206Taipei</strain>
    </source>
</reference>
<feature type="compositionally biased region" description="Low complexity" evidence="1">
    <location>
        <begin position="486"/>
        <end position="503"/>
    </location>
</feature>
<feature type="compositionally biased region" description="Basic and acidic residues" evidence="1">
    <location>
        <begin position="293"/>
        <end position="306"/>
    </location>
</feature>
<feature type="region of interest" description="Disordered" evidence="1">
    <location>
        <begin position="291"/>
        <end position="577"/>
    </location>
</feature>
<organism evidence="2 3">
    <name type="scientific">Mycena indigotica</name>
    <dbReference type="NCBI Taxonomy" id="2126181"/>
    <lineage>
        <taxon>Eukaryota</taxon>
        <taxon>Fungi</taxon>
        <taxon>Dikarya</taxon>
        <taxon>Basidiomycota</taxon>
        <taxon>Agaricomycotina</taxon>
        <taxon>Agaricomycetes</taxon>
        <taxon>Agaricomycetidae</taxon>
        <taxon>Agaricales</taxon>
        <taxon>Marasmiineae</taxon>
        <taxon>Mycenaceae</taxon>
        <taxon>Mycena</taxon>
    </lineage>
</organism>
<sequence length="651" mass="72530">MSLPADVKLTIHRPSEPHAKQAMIVRMSTEVLNALQANPRMQFSFGPKPGIIIGDTTFPMRAMKENSHHDLYLRAPSAAKPLAPLKLYANITGKFTVERDLNTVQNEIRSATQNMEKSRSERATIILNAPPPDVTQASRKKKNGPPKKPVPRSSVPTRVPSPLPPPSVTPLQRVALIKALASKERGNDELFNMFSSDASPAIPRKTLQTLLDQIAEQHTPANSITLWRLKPRIWTEVRPYEWHDLPKEVTEHIARTARFAFGNLNIPDTDPVWVHVRFRNGETSTITAVSKVDPPKRGLSSKEAKEKKMKPKANPKAEMMIRDQTMPGPSTTPKVEQRMQKEPGSGFKASKTAGVDISLPSSSMRPKPVDPRREVSSTKAVEDKKAITRVKTKAPDDEIEVKDSLKRKKPIDGASAPAQAKRRKTEPPPPMQRDLSLPKKPDVSTTSKPSKADSSLARPSHKSKYESATVPPTRPSLPTSRPPITAPSTSIRSQSESTSTSKAGSHRSSQTSQPKRRDRRSPIYTSSEDEGEPPSRKETPLPTPPSTTSHRQRPPQPINNRPALSATPRTDRDSLRASYKATYRKYLSSYQQLYAQQSKLESLRDGHSDSEVDIEVLSAEETMRLKADFNRWEKELVNIRSMFERGSSKSD</sequence>
<feature type="compositionally biased region" description="Polar residues" evidence="1">
    <location>
        <begin position="443"/>
        <end position="453"/>
    </location>
</feature>
<name>A0A8H6TEM5_9AGAR</name>
<feature type="compositionally biased region" description="Pro residues" evidence="1">
    <location>
        <begin position="472"/>
        <end position="485"/>
    </location>
</feature>
<protein>
    <recommendedName>
        <fullName evidence="4">RNA polymerase II elongation factor ELL N-terminal domain-containing protein</fullName>
    </recommendedName>
</protein>
<feature type="compositionally biased region" description="Basic and acidic residues" evidence="1">
    <location>
        <begin position="393"/>
        <end position="404"/>
    </location>
</feature>
<accession>A0A8H6TEM5</accession>